<dbReference type="FunFam" id="4.10.280.10:FF:000009">
    <property type="entry name" value="Transcription factor HES-1"/>
    <property type="match status" value="1"/>
</dbReference>
<dbReference type="Gene3D" id="4.10.280.10">
    <property type="entry name" value="Helix-loop-helix DNA-binding domain"/>
    <property type="match status" value="1"/>
</dbReference>
<dbReference type="AlphaFoldDB" id="A0A9P1IRE7"/>
<dbReference type="GO" id="GO:0003677">
    <property type="term" value="F:DNA binding"/>
    <property type="evidence" value="ECO:0007669"/>
    <property type="project" value="UniProtKB-KW"/>
</dbReference>
<evidence type="ECO:0000256" key="4">
    <source>
        <dbReference type="ARBA" id="ARBA00023163"/>
    </source>
</evidence>
<keyword evidence="5" id="KW-0539">Nucleus</keyword>
<reference evidence="8" key="1">
    <citation type="submission" date="2022-11" db="EMBL/GenBank/DDBJ databases">
        <authorList>
            <person name="Kikuchi T."/>
        </authorList>
    </citation>
    <scope>NUCLEOTIDE SEQUENCE</scope>
    <source>
        <strain evidence="8">PS1010</strain>
    </source>
</reference>
<dbReference type="GO" id="GO:0046983">
    <property type="term" value="F:protein dimerization activity"/>
    <property type="evidence" value="ECO:0007669"/>
    <property type="project" value="InterPro"/>
</dbReference>
<dbReference type="CDD" id="cd11410">
    <property type="entry name" value="bHLH_O_HES"/>
    <property type="match status" value="1"/>
</dbReference>
<evidence type="ECO:0000256" key="6">
    <source>
        <dbReference type="SAM" id="MobiDB-lite"/>
    </source>
</evidence>
<evidence type="ECO:0000313" key="8">
    <source>
        <dbReference type="EMBL" id="CAI5449822.1"/>
    </source>
</evidence>
<dbReference type="OrthoDB" id="6085656at2759"/>
<dbReference type="Pfam" id="PF00010">
    <property type="entry name" value="HLH"/>
    <property type="match status" value="1"/>
</dbReference>
<accession>A0A9P1IRE7</accession>
<dbReference type="Proteomes" id="UP001152747">
    <property type="component" value="Unassembled WGS sequence"/>
</dbReference>
<keyword evidence="2" id="KW-0805">Transcription regulation</keyword>
<name>A0A9P1IRE7_9PELO</name>
<dbReference type="PROSITE" id="PS50888">
    <property type="entry name" value="BHLH"/>
    <property type="match status" value="1"/>
</dbReference>
<dbReference type="SUPFAM" id="SSF47459">
    <property type="entry name" value="HLH, helix-loop-helix DNA-binding domain"/>
    <property type="match status" value="1"/>
</dbReference>
<dbReference type="InterPro" id="IPR011598">
    <property type="entry name" value="bHLH_dom"/>
</dbReference>
<dbReference type="SMART" id="SM00353">
    <property type="entry name" value="HLH"/>
    <property type="match status" value="1"/>
</dbReference>
<dbReference type="InterPro" id="IPR050370">
    <property type="entry name" value="HES_HEY"/>
</dbReference>
<feature type="region of interest" description="Disordered" evidence="6">
    <location>
        <begin position="1"/>
        <end position="27"/>
    </location>
</feature>
<feature type="domain" description="BHLH" evidence="7">
    <location>
        <begin position="14"/>
        <end position="71"/>
    </location>
</feature>
<keyword evidence="3" id="KW-0238">DNA-binding</keyword>
<evidence type="ECO:0000259" key="7">
    <source>
        <dbReference type="PROSITE" id="PS50888"/>
    </source>
</evidence>
<feature type="region of interest" description="Disordered" evidence="6">
    <location>
        <begin position="72"/>
        <end position="91"/>
    </location>
</feature>
<proteinExistence type="predicted"/>
<evidence type="ECO:0000256" key="2">
    <source>
        <dbReference type="ARBA" id="ARBA00023015"/>
    </source>
</evidence>
<keyword evidence="9" id="KW-1185">Reference proteome</keyword>
<organism evidence="8 9">
    <name type="scientific">Caenorhabditis angaria</name>
    <dbReference type="NCBI Taxonomy" id="860376"/>
    <lineage>
        <taxon>Eukaryota</taxon>
        <taxon>Metazoa</taxon>
        <taxon>Ecdysozoa</taxon>
        <taxon>Nematoda</taxon>
        <taxon>Chromadorea</taxon>
        <taxon>Rhabditida</taxon>
        <taxon>Rhabditina</taxon>
        <taxon>Rhabditomorpha</taxon>
        <taxon>Rhabditoidea</taxon>
        <taxon>Rhabditidae</taxon>
        <taxon>Peloderinae</taxon>
        <taxon>Caenorhabditis</taxon>
    </lineage>
</organism>
<evidence type="ECO:0000256" key="3">
    <source>
        <dbReference type="ARBA" id="ARBA00023125"/>
    </source>
</evidence>
<evidence type="ECO:0000313" key="9">
    <source>
        <dbReference type="Proteomes" id="UP001152747"/>
    </source>
</evidence>
<feature type="compositionally biased region" description="Low complexity" evidence="6">
    <location>
        <begin position="76"/>
        <end position="87"/>
    </location>
</feature>
<evidence type="ECO:0000256" key="5">
    <source>
        <dbReference type="ARBA" id="ARBA00023242"/>
    </source>
</evidence>
<protein>
    <recommendedName>
        <fullName evidence="7">BHLH domain-containing protein</fullName>
    </recommendedName>
</protein>
<dbReference type="InterPro" id="IPR036638">
    <property type="entry name" value="HLH_DNA-bd_sf"/>
</dbReference>
<sequence>MMGSECEAGSSSKHRKKNKPLMEKKRRARINKCLSQLKQILIQDQHKNSQSHAKWEKADILEMTVEYLKTLRQQKSTDTSPATTVPSPTVPPTVPLQYSNFMQQYLIYQQQLAAFSSYMNFNLASTNHGNFSK</sequence>
<gene>
    <name evidence="8" type="ORF">CAMP_LOCUS12459</name>
</gene>
<dbReference type="GO" id="GO:0005634">
    <property type="term" value="C:nucleus"/>
    <property type="evidence" value="ECO:0007669"/>
    <property type="project" value="UniProtKB-SubCell"/>
</dbReference>
<comment type="caution">
    <text evidence="8">The sequence shown here is derived from an EMBL/GenBank/DDBJ whole genome shotgun (WGS) entry which is preliminary data.</text>
</comment>
<evidence type="ECO:0000256" key="1">
    <source>
        <dbReference type="ARBA" id="ARBA00004123"/>
    </source>
</evidence>
<dbReference type="EMBL" id="CANHGI010000004">
    <property type="protein sequence ID" value="CAI5449822.1"/>
    <property type="molecule type" value="Genomic_DNA"/>
</dbReference>
<dbReference type="PANTHER" id="PTHR10985">
    <property type="entry name" value="BASIC HELIX-LOOP-HELIX TRANSCRIPTION FACTOR, HES-RELATED"/>
    <property type="match status" value="1"/>
</dbReference>
<keyword evidence="4" id="KW-0804">Transcription</keyword>
<feature type="compositionally biased region" description="Basic residues" evidence="6">
    <location>
        <begin position="12"/>
        <end position="27"/>
    </location>
</feature>
<comment type="subcellular location">
    <subcellularLocation>
        <location evidence="1">Nucleus</location>
    </subcellularLocation>
</comment>